<keyword evidence="2" id="KW-0238">DNA-binding</keyword>
<dbReference type="Pfam" id="PF12833">
    <property type="entry name" value="HTH_18"/>
    <property type="match status" value="1"/>
</dbReference>
<evidence type="ECO:0000313" key="6">
    <source>
        <dbReference type="Proteomes" id="UP000669060"/>
    </source>
</evidence>
<dbReference type="PANTHER" id="PTHR47894:SF1">
    <property type="entry name" value="HTH-TYPE TRANSCRIPTIONAL REGULATOR VQSM"/>
    <property type="match status" value="1"/>
</dbReference>
<proteinExistence type="predicted"/>
<comment type="caution">
    <text evidence="5">The sequence shown here is derived from an EMBL/GenBank/DDBJ whole genome shotgun (WGS) entry which is preliminary data.</text>
</comment>
<organism evidence="5 6">
    <name type="scientific">Pseudomonas schmalbachii</name>
    <dbReference type="NCBI Taxonomy" id="2816993"/>
    <lineage>
        <taxon>Bacteria</taxon>
        <taxon>Pseudomonadati</taxon>
        <taxon>Pseudomonadota</taxon>
        <taxon>Gammaproteobacteria</taxon>
        <taxon>Pseudomonadales</taxon>
        <taxon>Pseudomonadaceae</taxon>
        <taxon>Pseudomonas</taxon>
    </lineage>
</organism>
<reference evidence="5 6" key="1">
    <citation type="submission" date="2020-12" db="EMBL/GenBank/DDBJ databases">
        <title>Pseudomonas schmalbachii sp. nov. isolated from millipede gut.</title>
        <authorList>
            <person name="Shelomi M."/>
        </authorList>
    </citation>
    <scope>NUCLEOTIDE SEQUENCE [LARGE SCALE GENOMIC DNA]</scope>
    <source>
        <strain evidence="5 6">Milli4</strain>
    </source>
</reference>
<feature type="domain" description="HTH araC/xylS-type" evidence="4">
    <location>
        <begin position="230"/>
        <end position="332"/>
    </location>
</feature>
<keyword evidence="1" id="KW-0805">Transcription regulation</keyword>
<dbReference type="PANTHER" id="PTHR47894">
    <property type="entry name" value="HTH-TYPE TRANSCRIPTIONAL REGULATOR GADX"/>
    <property type="match status" value="1"/>
</dbReference>
<protein>
    <submittedName>
        <fullName evidence="5">AraC family transcriptional regulator</fullName>
    </submittedName>
</protein>
<dbReference type="InterPro" id="IPR009057">
    <property type="entry name" value="Homeodomain-like_sf"/>
</dbReference>
<evidence type="ECO:0000259" key="4">
    <source>
        <dbReference type="PROSITE" id="PS01124"/>
    </source>
</evidence>
<gene>
    <name evidence="5" type="ORF">JFY56_23085</name>
</gene>
<dbReference type="SUPFAM" id="SSF46689">
    <property type="entry name" value="Homeodomain-like"/>
    <property type="match status" value="1"/>
</dbReference>
<dbReference type="SMART" id="SM00342">
    <property type="entry name" value="HTH_ARAC"/>
    <property type="match status" value="1"/>
</dbReference>
<name>A0ABS3TY39_9PSED</name>
<evidence type="ECO:0000256" key="1">
    <source>
        <dbReference type="ARBA" id="ARBA00023015"/>
    </source>
</evidence>
<dbReference type="InterPro" id="IPR032687">
    <property type="entry name" value="AraC-type_N"/>
</dbReference>
<dbReference type="InterPro" id="IPR020449">
    <property type="entry name" value="Tscrpt_reg_AraC-type_HTH"/>
</dbReference>
<dbReference type="EMBL" id="JAELYA010000011">
    <property type="protein sequence ID" value="MBO3278113.1"/>
    <property type="molecule type" value="Genomic_DNA"/>
</dbReference>
<dbReference type="InterPro" id="IPR018060">
    <property type="entry name" value="HTH_AraC"/>
</dbReference>
<dbReference type="Gene3D" id="1.10.10.60">
    <property type="entry name" value="Homeodomain-like"/>
    <property type="match status" value="1"/>
</dbReference>
<evidence type="ECO:0000256" key="3">
    <source>
        <dbReference type="ARBA" id="ARBA00023163"/>
    </source>
</evidence>
<evidence type="ECO:0000256" key="2">
    <source>
        <dbReference type="ARBA" id="ARBA00023125"/>
    </source>
</evidence>
<keyword evidence="3" id="KW-0804">Transcription</keyword>
<dbReference type="PRINTS" id="PR00032">
    <property type="entry name" value="HTHARAC"/>
</dbReference>
<dbReference type="Pfam" id="PF12625">
    <property type="entry name" value="Arabinose_bd"/>
    <property type="match status" value="1"/>
</dbReference>
<sequence length="342" mass="38692">MREHDSVAAYFVQAASHNLRNQPARLRTVLDKAGIDPASLEDAETRLPASAVTRFWLAMTEELGDEFFGFDSHGLPCGGFALICRGLIQEPTIGKALKQFLKGLGLFLHDIRGELEIRGGRAVISLRTSLQDPAIRTIAEEIFLSIVLGVLCWLAGRRIPINHTRFGHPRPQHGADPLLWGPLLEFDAPCTEVTFDASYLRLPVVQDLPALKHFLRTSPQWLVVRFRNHDGLAAWVYRRLRHHDDPEWPTQNSLAQEYGMTPTAFRRQLEREGFTFQELKHEARRAIAFEHLHDDSLCIGEIAVRAGFQESSAFHRAFRQWTGESPGQFRQRLHAASRGIVG</sequence>
<evidence type="ECO:0000313" key="5">
    <source>
        <dbReference type="EMBL" id="MBO3278113.1"/>
    </source>
</evidence>
<dbReference type="RefSeq" id="WP_208316612.1">
    <property type="nucleotide sequence ID" value="NZ_JAELYA010000011.1"/>
</dbReference>
<accession>A0ABS3TY39</accession>
<dbReference type="Proteomes" id="UP000669060">
    <property type="component" value="Unassembled WGS sequence"/>
</dbReference>
<dbReference type="PROSITE" id="PS01124">
    <property type="entry name" value="HTH_ARAC_FAMILY_2"/>
    <property type="match status" value="1"/>
</dbReference>
<keyword evidence="6" id="KW-1185">Reference proteome</keyword>